<accession>A0A927FQM0</accession>
<feature type="transmembrane region" description="Helical" evidence="1">
    <location>
        <begin position="171"/>
        <end position="189"/>
    </location>
</feature>
<protein>
    <submittedName>
        <fullName evidence="3">Phosphatase PAP2 family protein</fullName>
    </submittedName>
</protein>
<feature type="domain" description="Inositolphosphotransferase Aur1/Ipt1" evidence="2">
    <location>
        <begin position="141"/>
        <end position="341"/>
    </location>
</feature>
<evidence type="ECO:0000256" key="1">
    <source>
        <dbReference type="SAM" id="Phobius"/>
    </source>
</evidence>
<feature type="transmembrane region" description="Helical" evidence="1">
    <location>
        <begin position="60"/>
        <end position="82"/>
    </location>
</feature>
<name>A0A927FQM0_9HYPH</name>
<keyword evidence="1" id="KW-0472">Membrane</keyword>
<keyword evidence="4" id="KW-1185">Reference proteome</keyword>
<dbReference type="InterPro" id="IPR036938">
    <property type="entry name" value="PAP2/HPO_sf"/>
</dbReference>
<dbReference type="AlphaFoldDB" id="A0A927FQM0"/>
<feature type="transmembrane region" description="Helical" evidence="1">
    <location>
        <begin position="273"/>
        <end position="295"/>
    </location>
</feature>
<comment type="caution">
    <text evidence="3">The sequence shown here is derived from an EMBL/GenBank/DDBJ whole genome shotgun (WGS) entry which is preliminary data.</text>
</comment>
<feature type="transmembrane region" description="Helical" evidence="1">
    <location>
        <begin position="25"/>
        <end position="48"/>
    </location>
</feature>
<feature type="transmembrane region" description="Helical" evidence="1">
    <location>
        <begin position="328"/>
        <end position="349"/>
    </location>
</feature>
<evidence type="ECO:0000259" key="2">
    <source>
        <dbReference type="Pfam" id="PF14378"/>
    </source>
</evidence>
<feature type="transmembrane region" description="Helical" evidence="1">
    <location>
        <begin position="201"/>
        <end position="221"/>
    </location>
</feature>
<dbReference type="RefSeq" id="WP_191772333.1">
    <property type="nucleotide sequence ID" value="NZ_JACYFU010000001.1"/>
</dbReference>
<dbReference type="EMBL" id="JACYFU010000001">
    <property type="protein sequence ID" value="MBD8064226.1"/>
    <property type="molecule type" value="Genomic_DNA"/>
</dbReference>
<evidence type="ECO:0000313" key="3">
    <source>
        <dbReference type="EMBL" id="MBD8064226.1"/>
    </source>
</evidence>
<feature type="transmembrane region" description="Helical" evidence="1">
    <location>
        <begin position="102"/>
        <end position="123"/>
    </location>
</feature>
<dbReference type="Pfam" id="PF14378">
    <property type="entry name" value="PAP2_3"/>
    <property type="match status" value="1"/>
</dbReference>
<proteinExistence type="predicted"/>
<dbReference type="SUPFAM" id="SSF48317">
    <property type="entry name" value="Acid phosphatase/Vanadium-dependent haloperoxidase"/>
    <property type="match status" value="1"/>
</dbReference>
<dbReference type="GO" id="GO:0016020">
    <property type="term" value="C:membrane"/>
    <property type="evidence" value="ECO:0007669"/>
    <property type="project" value="UniProtKB-SubCell"/>
</dbReference>
<sequence>MDASPLVKEGYATATLRAIRADWPIYAFALAYVAWGFLYLSGLGLSAFGTLKAYFWQWSINFGLLGPYAALVISIVGVTLRLKRRRRLGYLRVASPRRIGRLAAGVVLLLTAMLLFTSMFSSVKASFPLAHGFLFDAVQADIDEALHFGVAPWRLLYSVAEHRLVLQAIEFNYNVLWFVVCYFTLFWVATSPRADRIRNRYLLTWMSIWTLIGTIMAGAWLSAGPAFYGQVTGDTARFAGQVDFLSSTAGTLYSVRGFQDYLWSLYSSGQPGIGSGISAFPSVHVALITLNALFAGEASRRVGLIMWVYVAFVAMSSVYLGWHYAIDGYVSIVVTTALYWLYRAAPLLIRWARSAMAPAEQAHSASSL</sequence>
<dbReference type="Proteomes" id="UP000654108">
    <property type="component" value="Unassembled WGS sequence"/>
</dbReference>
<evidence type="ECO:0000313" key="4">
    <source>
        <dbReference type="Proteomes" id="UP000654108"/>
    </source>
</evidence>
<keyword evidence="1" id="KW-0812">Transmembrane</keyword>
<dbReference type="InterPro" id="IPR026841">
    <property type="entry name" value="Aur1/Ipt1"/>
</dbReference>
<organism evidence="3 4">
    <name type="scientific">Devosia oryzisoli</name>
    <dbReference type="NCBI Taxonomy" id="2774138"/>
    <lineage>
        <taxon>Bacteria</taxon>
        <taxon>Pseudomonadati</taxon>
        <taxon>Pseudomonadota</taxon>
        <taxon>Alphaproteobacteria</taxon>
        <taxon>Hyphomicrobiales</taxon>
        <taxon>Devosiaceae</taxon>
        <taxon>Devosia</taxon>
    </lineage>
</organism>
<keyword evidence="1" id="KW-1133">Transmembrane helix</keyword>
<feature type="transmembrane region" description="Helical" evidence="1">
    <location>
        <begin position="302"/>
        <end position="322"/>
    </location>
</feature>
<reference evidence="3" key="1">
    <citation type="submission" date="2020-09" db="EMBL/GenBank/DDBJ databases">
        <title>Genome seq and assembly of Devosia sp.</title>
        <authorList>
            <person name="Chhetri G."/>
        </authorList>
    </citation>
    <scope>NUCLEOTIDE SEQUENCE</scope>
    <source>
        <strain evidence="3">PTR5</strain>
    </source>
</reference>
<gene>
    <name evidence="3" type="ORF">IC608_01885</name>
</gene>